<evidence type="ECO:0000313" key="3">
    <source>
        <dbReference type="EMBL" id="PLR22611.1"/>
    </source>
</evidence>
<dbReference type="InterPro" id="IPR010559">
    <property type="entry name" value="Sig_transdc_His_kin_internal"/>
</dbReference>
<dbReference type="GO" id="GO:0016020">
    <property type="term" value="C:membrane"/>
    <property type="evidence" value="ECO:0007669"/>
    <property type="project" value="InterPro"/>
</dbReference>
<feature type="transmembrane region" description="Helical" evidence="1">
    <location>
        <begin position="114"/>
        <end position="133"/>
    </location>
</feature>
<evidence type="ECO:0000313" key="4">
    <source>
        <dbReference type="Proteomes" id="UP000234479"/>
    </source>
</evidence>
<dbReference type="Pfam" id="PF06580">
    <property type="entry name" value="His_kinase"/>
    <property type="match status" value="1"/>
</dbReference>
<proteinExistence type="predicted"/>
<keyword evidence="4" id="KW-1185">Reference proteome</keyword>
<accession>A0A2N5D967</accession>
<dbReference type="Proteomes" id="UP000234479">
    <property type="component" value="Unassembled WGS sequence"/>
</dbReference>
<name>A0A2N5D967_9CAUL</name>
<sequence length="356" mass="38472">MTLAGLIWLAYATLETWIASGAALMACLWAFHGLVLMLAMKALLDRAPRDLGWRRVALFMAAPALFAVLQTALDMLATQLVGPQLLGGVQGPPGVVVSPVGVAFDFTFKLNLRVYLWIFGFYAAALALMGSAAEACAARLKADQAEIEALRLQVNPHLLFNSLNSISALILQGDHRRAEVMTLGLARFYRGNLAADETGLVPLEEEIEALEAYVDLAKLRLERLDLEIDCPDVLADAKVPVLILQPLIENAIKYGVTGAAEPAPIRLRVRSQGDTLRIAVENRLSEYPDMNGAGIGLGNVRSRLRSYFQDRAAMIAEAGPDQWRVTLVLPLLPKAVELKATSPLTARGPLASAAAR</sequence>
<feature type="transmembrane region" description="Helical" evidence="1">
    <location>
        <begin position="22"/>
        <end position="44"/>
    </location>
</feature>
<keyword evidence="1" id="KW-1133">Transmembrane helix</keyword>
<feature type="domain" description="Signal transduction histidine kinase internal region" evidence="2">
    <location>
        <begin position="145"/>
        <end position="222"/>
    </location>
</feature>
<dbReference type="AlphaFoldDB" id="A0A2N5D967"/>
<evidence type="ECO:0000259" key="2">
    <source>
        <dbReference type="Pfam" id="PF06580"/>
    </source>
</evidence>
<organism evidence="3 4">
    <name type="scientific">Caulobacter zeae</name>
    <dbReference type="NCBI Taxonomy" id="2055137"/>
    <lineage>
        <taxon>Bacteria</taxon>
        <taxon>Pseudomonadati</taxon>
        <taxon>Pseudomonadota</taxon>
        <taxon>Alphaproteobacteria</taxon>
        <taxon>Caulobacterales</taxon>
        <taxon>Caulobacteraceae</taxon>
        <taxon>Caulobacter</taxon>
    </lineage>
</organism>
<comment type="caution">
    <text evidence="3">The sequence shown here is derived from an EMBL/GenBank/DDBJ whole genome shotgun (WGS) entry which is preliminary data.</text>
</comment>
<dbReference type="Gene3D" id="3.30.565.10">
    <property type="entry name" value="Histidine kinase-like ATPase, C-terminal domain"/>
    <property type="match status" value="1"/>
</dbReference>
<dbReference type="GO" id="GO:0000155">
    <property type="term" value="F:phosphorelay sensor kinase activity"/>
    <property type="evidence" value="ECO:0007669"/>
    <property type="project" value="InterPro"/>
</dbReference>
<keyword evidence="1" id="KW-0812">Transmembrane</keyword>
<dbReference type="PANTHER" id="PTHR34220">
    <property type="entry name" value="SENSOR HISTIDINE KINASE YPDA"/>
    <property type="match status" value="1"/>
</dbReference>
<dbReference type="PANTHER" id="PTHR34220:SF7">
    <property type="entry name" value="SENSOR HISTIDINE KINASE YPDA"/>
    <property type="match status" value="1"/>
</dbReference>
<evidence type="ECO:0000256" key="1">
    <source>
        <dbReference type="SAM" id="Phobius"/>
    </source>
</evidence>
<protein>
    <recommendedName>
        <fullName evidence="2">Signal transduction histidine kinase internal region domain-containing protein</fullName>
    </recommendedName>
</protein>
<gene>
    <name evidence="3" type="ORF">SGCZBJ_17700</name>
</gene>
<reference evidence="3 4" key="1">
    <citation type="submission" date="2017-12" db="EMBL/GenBank/DDBJ databases">
        <title>The genome sequence of Caulobacter sp. 410.</title>
        <authorList>
            <person name="Gao J."/>
            <person name="Mao X."/>
            <person name="Sun J."/>
        </authorList>
    </citation>
    <scope>NUCLEOTIDE SEQUENCE [LARGE SCALE GENOMIC DNA]</scope>
    <source>
        <strain evidence="3 4">410</strain>
    </source>
</reference>
<dbReference type="InterPro" id="IPR050640">
    <property type="entry name" value="Bact_2-comp_sensor_kinase"/>
</dbReference>
<dbReference type="InterPro" id="IPR036890">
    <property type="entry name" value="HATPase_C_sf"/>
</dbReference>
<dbReference type="SUPFAM" id="SSF55874">
    <property type="entry name" value="ATPase domain of HSP90 chaperone/DNA topoisomerase II/histidine kinase"/>
    <property type="match status" value="1"/>
</dbReference>
<feature type="transmembrane region" description="Helical" evidence="1">
    <location>
        <begin position="56"/>
        <end position="73"/>
    </location>
</feature>
<keyword evidence="1" id="KW-0472">Membrane</keyword>
<dbReference type="EMBL" id="PJRS01000038">
    <property type="protein sequence ID" value="PLR22611.1"/>
    <property type="molecule type" value="Genomic_DNA"/>
</dbReference>